<keyword evidence="2" id="KW-1185">Reference proteome</keyword>
<name>A0ACC7XZ07_9ACTN</name>
<proteinExistence type="predicted"/>
<dbReference type="EC" id="1.4.4.2" evidence="1"/>
<dbReference type="Proteomes" id="UP000556843">
    <property type="component" value="Unassembled WGS sequence"/>
</dbReference>
<reference evidence="1" key="1">
    <citation type="submission" date="2020-03" db="EMBL/GenBank/DDBJ databases">
        <title>Complete genome sequence of sixteen Streptomyces strains facilitates identification of candidate genes involved in plant growth-promotion in grain legumes and cereals.</title>
        <authorList>
            <person name="Gopalakrishnan S."/>
            <person name="Thakur V."/>
            <person name="Saxena R."/>
            <person name="Vadlamudi S."/>
            <person name="Purohit S."/>
            <person name="Kumar V."/>
            <person name="Rathore A."/>
            <person name="Chitikineni A."/>
            <person name="Varshney R.K."/>
        </authorList>
    </citation>
    <scope>NUCLEOTIDE SEQUENCE</scope>
    <source>
        <strain evidence="1">CAI-93</strain>
    </source>
</reference>
<organism evidence="1 2">
    <name type="scientific">Streptomyces fungicidicus</name>
    <dbReference type="NCBI Taxonomy" id="68203"/>
    <lineage>
        <taxon>Bacteria</taxon>
        <taxon>Bacillati</taxon>
        <taxon>Actinomycetota</taxon>
        <taxon>Actinomycetes</taxon>
        <taxon>Kitasatosporales</taxon>
        <taxon>Streptomycetaceae</taxon>
        <taxon>Streptomyces</taxon>
    </lineage>
</organism>
<evidence type="ECO:0000313" key="1">
    <source>
        <dbReference type="EMBL" id="NUV74908.1"/>
    </source>
</evidence>
<sequence length="961" mass="102505">MTANRTPLSRLERGVPFEQRHIGPDAGDRAKMLAQVGYGSLDELTAAAVPDVIKSAEALDLPDGRSEAEVLAELRSLADRNQVVDSMIGLGYYGTFTPPVILRNVMENPAWYTAYTPYQPEISQGRLEALLNFQTTVADLTGLPTSGASLLDEGTAAAEAMALSRRVGKVKQGVFLIDADAFPQTVAVIETRAEPTGVEVVVADLSGGIPAEVAERGVFGVLLQYPGASGAVRDLKPVIDAAHELGAVVTVAADLLALTLLTPPGQLGADIAVGTTQRFGVPMGFGGPHAGYMAVREKFARSLPGRLVGVSVDADGDRAYRLALQTREQHIRREKATSNICTAQVLLAVMAGMYAVYHGPEGLRAIAGRTHRLAALLAAGLRQGGVEVTEESFFDTVTARVPGRAAQVASAARERGINLRQVDADHLSVACDETTTRARLAAVWEAFGVGADIEELDASAPDALPEALLREDAYLTHPVFHQYRSETAMLRYLKRLADRDYALDRGMIPLGSCTMKLNATTEMEPVTWPEFGALHPFAPADQAQGYLTLIRELEERLAEVTGYDKVSLQPNAGSQGELAGLLAVRGYHRANGDLDRTVCLIPSSAHGTNAASAVMAGMKVVVVKTSDDGEIEIEDLRAKIEQYREQLAVLMITYPSTHGVFEEHVADICAAVHDAGGQVYVDGANLNALVGLAKPGRFGGDVSHLNLHKTFCIPHGGGGPGVGPVGVREHLAPFLPNHPLQPAAGPATGVGPVSAAPWGSAGILPISWSYVRLMGGEGLKRATQVAVLGANYIAKRLEPHFPVLYTGPGGLVAHECIIDLRPLTKATGVSVDDVAKRLVDYGFHAPTMSFPVAGTLMIEPTESENLAELDRFCEAMIAIRGEIEQVATGAWPAEDNPLRNAPHTARTLTGDWDHPYSREEAVFPAGVHAADKYWPPVRRIDQAYGDRNLVCSCPPLDAYED</sequence>
<gene>
    <name evidence="1" type="primary">gcvP</name>
    <name evidence="1" type="ORF">G6W56_12130</name>
</gene>
<protein>
    <submittedName>
        <fullName evidence="1">Aminomethyl-transferring glycine dehydrogenase</fullName>
        <ecNumber evidence="1">1.4.4.2</ecNumber>
    </submittedName>
</protein>
<accession>A0ACC7XZ07</accession>
<comment type="caution">
    <text evidence="1">The sequence shown here is derived from an EMBL/GenBank/DDBJ whole genome shotgun (WGS) entry which is preliminary data.</text>
</comment>
<evidence type="ECO:0000313" key="2">
    <source>
        <dbReference type="Proteomes" id="UP000556843"/>
    </source>
</evidence>
<dbReference type="EMBL" id="JAANNW010000009">
    <property type="protein sequence ID" value="NUV74908.1"/>
    <property type="molecule type" value="Genomic_DNA"/>
</dbReference>
<keyword evidence="1" id="KW-0560">Oxidoreductase</keyword>